<sequence>MFNQKLIIGRNMLKRTAKLPLLDIDVLRTFVAIADTGNFTQAAKNLAKTPAAVSLQIKKLERILESRLLRRSARYTELTAEGEVLLQYSRKLLHLNNEAVGQFLSPALTGTLTLGVPDNVGTHILPPVLAQLAQTHPALHVDVLISTSRDLAAKLDIGQLDLALITTGFDASDASGEIIHHEQLVWAERAGGLAHTRSPLPLALANQGCAWRGSAINALEASQINYRIAYTSENCAGIEAALTADLAISPMPASSVKPPLSQLSDQTCLPELPQFAIRLLVGDSANPAVDLLADYIRGHFS</sequence>
<reference evidence="7" key="1">
    <citation type="journal article" date="2019" name="Int. J. Syst. Evol. Microbiol.">
        <title>The Global Catalogue of Microorganisms (GCM) 10K type strain sequencing project: providing services to taxonomists for standard genome sequencing and annotation.</title>
        <authorList>
            <consortium name="The Broad Institute Genomics Platform"/>
            <consortium name="The Broad Institute Genome Sequencing Center for Infectious Disease"/>
            <person name="Wu L."/>
            <person name="Ma J."/>
        </authorList>
    </citation>
    <scope>NUCLEOTIDE SEQUENCE [LARGE SCALE GENOMIC DNA]</scope>
    <source>
        <strain evidence="7">JCM 19134</strain>
    </source>
</reference>
<evidence type="ECO:0000256" key="4">
    <source>
        <dbReference type="ARBA" id="ARBA00023163"/>
    </source>
</evidence>
<dbReference type="FunFam" id="1.10.10.10:FF:000001">
    <property type="entry name" value="LysR family transcriptional regulator"/>
    <property type="match status" value="1"/>
</dbReference>
<keyword evidence="4" id="KW-0804">Transcription</keyword>
<dbReference type="InterPro" id="IPR050176">
    <property type="entry name" value="LTTR"/>
</dbReference>
<feature type="domain" description="HTH lysR-type" evidence="5">
    <location>
        <begin position="22"/>
        <end position="79"/>
    </location>
</feature>
<dbReference type="PANTHER" id="PTHR30579">
    <property type="entry name" value="TRANSCRIPTIONAL REGULATOR"/>
    <property type="match status" value="1"/>
</dbReference>
<comment type="caution">
    <text evidence="6">The sequence shown here is derived from an EMBL/GenBank/DDBJ whole genome shotgun (WGS) entry which is preliminary data.</text>
</comment>
<dbReference type="SUPFAM" id="SSF53850">
    <property type="entry name" value="Periplasmic binding protein-like II"/>
    <property type="match status" value="1"/>
</dbReference>
<keyword evidence="7" id="KW-1185">Reference proteome</keyword>
<evidence type="ECO:0000259" key="5">
    <source>
        <dbReference type="PROSITE" id="PS50931"/>
    </source>
</evidence>
<dbReference type="PANTHER" id="PTHR30579:SF7">
    <property type="entry name" value="HTH-TYPE TRANSCRIPTIONAL REGULATOR LRHA-RELATED"/>
    <property type="match status" value="1"/>
</dbReference>
<keyword evidence="3" id="KW-0238">DNA-binding</keyword>
<dbReference type="Pfam" id="PF00126">
    <property type="entry name" value="HTH_1"/>
    <property type="match status" value="1"/>
</dbReference>
<dbReference type="AlphaFoldDB" id="A0AAV3U334"/>
<dbReference type="Gene3D" id="1.10.10.10">
    <property type="entry name" value="Winged helix-like DNA-binding domain superfamily/Winged helix DNA-binding domain"/>
    <property type="match status" value="1"/>
</dbReference>
<gene>
    <name evidence="6" type="ORF">GCM10025791_25220</name>
</gene>
<evidence type="ECO:0000256" key="3">
    <source>
        <dbReference type="ARBA" id="ARBA00023125"/>
    </source>
</evidence>
<evidence type="ECO:0000313" key="6">
    <source>
        <dbReference type="EMBL" id="GAA4945040.1"/>
    </source>
</evidence>
<comment type="similarity">
    <text evidence="1">Belongs to the LysR transcriptional regulatory family.</text>
</comment>
<dbReference type="SUPFAM" id="SSF46785">
    <property type="entry name" value="Winged helix' DNA-binding domain"/>
    <property type="match status" value="1"/>
</dbReference>
<dbReference type="GO" id="GO:0003677">
    <property type="term" value="F:DNA binding"/>
    <property type="evidence" value="ECO:0007669"/>
    <property type="project" value="UniProtKB-KW"/>
</dbReference>
<dbReference type="Gene3D" id="3.40.190.10">
    <property type="entry name" value="Periplasmic binding protein-like II"/>
    <property type="match status" value="2"/>
</dbReference>
<name>A0AAV3U334_9ALTE</name>
<dbReference type="Pfam" id="PF03466">
    <property type="entry name" value="LysR_substrate"/>
    <property type="match status" value="1"/>
</dbReference>
<evidence type="ECO:0000256" key="2">
    <source>
        <dbReference type="ARBA" id="ARBA00023015"/>
    </source>
</evidence>
<accession>A0AAV3U334</accession>
<dbReference type="InterPro" id="IPR036388">
    <property type="entry name" value="WH-like_DNA-bd_sf"/>
</dbReference>
<protein>
    <submittedName>
        <fullName evidence="6">LysR substrate-binding domain-containing protein</fullName>
    </submittedName>
</protein>
<proteinExistence type="inferred from homology"/>
<organism evidence="6 7">
    <name type="scientific">Halioxenophilus aromaticivorans</name>
    <dbReference type="NCBI Taxonomy" id="1306992"/>
    <lineage>
        <taxon>Bacteria</taxon>
        <taxon>Pseudomonadati</taxon>
        <taxon>Pseudomonadota</taxon>
        <taxon>Gammaproteobacteria</taxon>
        <taxon>Alteromonadales</taxon>
        <taxon>Alteromonadaceae</taxon>
        <taxon>Halioxenophilus</taxon>
    </lineage>
</organism>
<dbReference type="EMBL" id="BAABLX010000024">
    <property type="protein sequence ID" value="GAA4945040.1"/>
    <property type="molecule type" value="Genomic_DNA"/>
</dbReference>
<dbReference type="Proteomes" id="UP001409585">
    <property type="component" value="Unassembled WGS sequence"/>
</dbReference>
<keyword evidence="2" id="KW-0805">Transcription regulation</keyword>
<evidence type="ECO:0000256" key="1">
    <source>
        <dbReference type="ARBA" id="ARBA00009437"/>
    </source>
</evidence>
<dbReference type="InterPro" id="IPR000847">
    <property type="entry name" value="LysR_HTH_N"/>
</dbReference>
<dbReference type="InterPro" id="IPR036390">
    <property type="entry name" value="WH_DNA-bd_sf"/>
</dbReference>
<dbReference type="GO" id="GO:0003700">
    <property type="term" value="F:DNA-binding transcription factor activity"/>
    <property type="evidence" value="ECO:0007669"/>
    <property type="project" value="InterPro"/>
</dbReference>
<dbReference type="InterPro" id="IPR005119">
    <property type="entry name" value="LysR_subst-bd"/>
</dbReference>
<evidence type="ECO:0000313" key="7">
    <source>
        <dbReference type="Proteomes" id="UP001409585"/>
    </source>
</evidence>
<dbReference type="PROSITE" id="PS50931">
    <property type="entry name" value="HTH_LYSR"/>
    <property type="match status" value="1"/>
</dbReference>